<dbReference type="Proteomes" id="UP000012118">
    <property type="component" value="Unassembled WGS sequence"/>
</dbReference>
<gene>
    <name evidence="1" type="ORF">LEP1GSC108_1216</name>
</gene>
<accession>M6QCD2</accession>
<sequence length="100" mass="11349">MGDMTIVMLIYTCLQSVKDFSPAKLSASILLFSFGIETLQYFKILRFLGVQENDTTKIIFGSIFDPLDLVAYLSGTILILWMDVSMIRKFVDPNQNSELN</sequence>
<dbReference type="InterPro" id="IPR021257">
    <property type="entry name" value="DUF2809"/>
</dbReference>
<dbReference type="Pfam" id="PF10990">
    <property type="entry name" value="DUF2809"/>
    <property type="match status" value="1"/>
</dbReference>
<name>M6QCD2_9LEPT</name>
<evidence type="ECO:0000313" key="1">
    <source>
        <dbReference type="EMBL" id="EMN90273.1"/>
    </source>
</evidence>
<evidence type="ECO:0000313" key="2">
    <source>
        <dbReference type="Proteomes" id="UP000012118"/>
    </source>
</evidence>
<reference evidence="1 2" key="1">
    <citation type="submission" date="2013-01" db="EMBL/GenBank/DDBJ databases">
        <authorList>
            <person name="Harkins D.M."/>
            <person name="Durkin A.S."/>
            <person name="Brinkac L.M."/>
            <person name="Haft D.H."/>
            <person name="Selengut J.D."/>
            <person name="Sanka R."/>
            <person name="DePew J."/>
            <person name="Purushe J."/>
            <person name="Chanthongthip A."/>
            <person name="Lattana O."/>
            <person name="Phetsouvanh R."/>
            <person name="Newton P.N."/>
            <person name="Vinetz J.M."/>
            <person name="Sutton G.G."/>
            <person name="Nierman W.C."/>
            <person name="Fouts D.E."/>
        </authorList>
    </citation>
    <scope>NUCLEOTIDE SEQUENCE [LARGE SCALE GENOMIC DNA]</scope>
    <source>
        <strain evidence="1 2">UI 13098</strain>
    </source>
</reference>
<dbReference type="AlphaFoldDB" id="M6QCD2"/>
<dbReference type="EMBL" id="AHNU02000044">
    <property type="protein sequence ID" value="EMN90273.1"/>
    <property type="molecule type" value="Genomic_DNA"/>
</dbReference>
<protein>
    <submittedName>
        <fullName evidence="1">PF10990 family protein</fullName>
    </submittedName>
</protein>
<proteinExistence type="predicted"/>
<keyword evidence="2" id="KW-1185">Reference proteome</keyword>
<organism evidence="1 2">
    <name type="scientific">Leptospira weilii str. UI 13098</name>
    <dbReference type="NCBI Taxonomy" id="1088542"/>
    <lineage>
        <taxon>Bacteria</taxon>
        <taxon>Pseudomonadati</taxon>
        <taxon>Spirochaetota</taxon>
        <taxon>Spirochaetia</taxon>
        <taxon>Leptospirales</taxon>
        <taxon>Leptospiraceae</taxon>
        <taxon>Leptospira</taxon>
    </lineage>
</organism>
<comment type="caution">
    <text evidence="1">The sequence shown here is derived from an EMBL/GenBank/DDBJ whole genome shotgun (WGS) entry which is preliminary data.</text>
</comment>